<reference evidence="3 4" key="1">
    <citation type="submission" date="2020-04" db="EMBL/GenBank/DDBJ databases">
        <title>Genome sequence of Altibacter aquimarinus strain ALE3EI.</title>
        <authorList>
            <person name="Oh H.-M."/>
            <person name="Jang D."/>
        </authorList>
    </citation>
    <scope>NUCLEOTIDE SEQUENCE [LARGE SCALE GENOMIC DNA]</scope>
    <source>
        <strain evidence="3 4">ALE3EI</strain>
    </source>
</reference>
<organism evidence="3 4">
    <name type="scientific">Constantimarinum furrinae</name>
    <dbReference type="NCBI Taxonomy" id="2562285"/>
    <lineage>
        <taxon>Bacteria</taxon>
        <taxon>Pseudomonadati</taxon>
        <taxon>Bacteroidota</taxon>
        <taxon>Flavobacteriia</taxon>
        <taxon>Flavobacteriales</taxon>
        <taxon>Flavobacteriaceae</taxon>
        <taxon>Altibacter/Constantimarinum group</taxon>
        <taxon>Constantimarinum</taxon>
    </lineage>
</organism>
<sequence length="387" mass="43180">MKKFFIAIFVSLFIFQVSAQEEGDLAQQRVITTAVPFLLIAADARAAGMGDIGVATSADAFSQQWNPAKYAFAISKQGVGVTYTPYLSQLVNDIFLGNLTYYNRINEQSAFAASLRYFSLGDIELRETIDQEPLIQSPNEFTFDVSYSLRLSERISMAVGGRYLRSDLKIQASNEDATAASSFAVDVAGYYQSEEIAYNDFDGRWRAGFNISNIGPKLKYDEVGQESNLPTNLALGGGFDFILDEYNKVGVSAEVNKLLVPTPQDFDGDGDIDAEDDEEYESISFFSGMFKSFGDAPDGFSEELKEFTWALGAEYWYQDVFAFRTGYFNESDLKGSRKFLSLGAGFRYTAINIDISYLFSTSKVRSPLEGTLRFGLTFNFGDEYDEY</sequence>
<accession>A0A7G8PUH6</accession>
<gene>
    <name evidence="3" type="ORF">ALE3EI_1431</name>
</gene>
<dbReference type="KEGG" id="alti:ALE3EI_1431"/>
<evidence type="ECO:0000256" key="1">
    <source>
        <dbReference type="SAM" id="SignalP"/>
    </source>
</evidence>
<dbReference type="RefSeq" id="WP_186987617.1">
    <property type="nucleotide sequence ID" value="NZ_CP052909.1"/>
</dbReference>
<feature type="domain" description="Type IX secretion system protein PorV" evidence="2">
    <location>
        <begin position="26"/>
        <end position="265"/>
    </location>
</feature>
<keyword evidence="4" id="KW-1185">Reference proteome</keyword>
<dbReference type="Pfam" id="PF19572">
    <property type="entry name" value="PorV"/>
    <property type="match status" value="1"/>
</dbReference>
<evidence type="ECO:0000313" key="3">
    <source>
        <dbReference type="EMBL" id="QNJ97992.1"/>
    </source>
</evidence>
<name>A0A7G8PUH6_9FLAO</name>
<feature type="chain" id="PRO_5028981069" description="Type IX secretion system protein PorV domain-containing protein" evidence="1">
    <location>
        <begin position="20"/>
        <end position="387"/>
    </location>
</feature>
<feature type="signal peptide" evidence="1">
    <location>
        <begin position="1"/>
        <end position="19"/>
    </location>
</feature>
<dbReference type="InterPro" id="IPR047799">
    <property type="entry name" value="T9SS_OM_PorV"/>
</dbReference>
<keyword evidence="1" id="KW-0732">Signal</keyword>
<dbReference type="AlphaFoldDB" id="A0A7G8PUH6"/>
<dbReference type="EMBL" id="CP052909">
    <property type="protein sequence ID" value="QNJ97992.1"/>
    <property type="molecule type" value="Genomic_DNA"/>
</dbReference>
<evidence type="ECO:0000313" key="4">
    <source>
        <dbReference type="Proteomes" id="UP000515514"/>
    </source>
</evidence>
<evidence type="ECO:0000259" key="2">
    <source>
        <dbReference type="Pfam" id="PF19572"/>
    </source>
</evidence>
<dbReference type="Proteomes" id="UP000515514">
    <property type="component" value="Chromosome"/>
</dbReference>
<dbReference type="Gene3D" id="2.40.160.60">
    <property type="entry name" value="Outer membrane protein transport protein (OMPP1/FadL/TodX)"/>
    <property type="match status" value="1"/>
</dbReference>
<dbReference type="InterPro" id="IPR045741">
    <property type="entry name" value="PorV"/>
</dbReference>
<protein>
    <recommendedName>
        <fullName evidence="2">Type IX secretion system protein PorV domain-containing protein</fullName>
    </recommendedName>
</protein>
<dbReference type="NCBIfam" id="NF033710">
    <property type="entry name" value="T9SS_OM_PorV"/>
    <property type="match status" value="1"/>
</dbReference>
<dbReference type="NCBIfam" id="NF033709">
    <property type="entry name" value="PorV_fam"/>
    <property type="match status" value="1"/>
</dbReference>
<proteinExistence type="predicted"/>